<dbReference type="EMBL" id="LAZR01013711">
    <property type="protein sequence ID" value="KKM20696.1"/>
    <property type="molecule type" value="Genomic_DNA"/>
</dbReference>
<gene>
    <name evidence="1" type="ORF">LCGC14_1642800</name>
</gene>
<feature type="non-terminal residue" evidence="1">
    <location>
        <position position="1"/>
    </location>
</feature>
<dbReference type="AlphaFoldDB" id="A0A0F9HZ09"/>
<accession>A0A0F9HZ09</accession>
<reference evidence="1" key="1">
    <citation type="journal article" date="2015" name="Nature">
        <title>Complex archaea that bridge the gap between prokaryotes and eukaryotes.</title>
        <authorList>
            <person name="Spang A."/>
            <person name="Saw J.H."/>
            <person name="Jorgensen S.L."/>
            <person name="Zaremba-Niedzwiedzka K."/>
            <person name="Martijn J."/>
            <person name="Lind A.E."/>
            <person name="van Eijk R."/>
            <person name="Schleper C."/>
            <person name="Guy L."/>
            <person name="Ettema T.J."/>
        </authorList>
    </citation>
    <scope>NUCLEOTIDE SEQUENCE</scope>
</reference>
<comment type="caution">
    <text evidence="1">The sequence shown here is derived from an EMBL/GenBank/DDBJ whole genome shotgun (WGS) entry which is preliminary data.</text>
</comment>
<organism evidence="1">
    <name type="scientific">marine sediment metagenome</name>
    <dbReference type="NCBI Taxonomy" id="412755"/>
    <lineage>
        <taxon>unclassified sequences</taxon>
        <taxon>metagenomes</taxon>
        <taxon>ecological metagenomes</taxon>
    </lineage>
</organism>
<evidence type="ECO:0000313" key="1">
    <source>
        <dbReference type="EMBL" id="KKM20696.1"/>
    </source>
</evidence>
<name>A0A0F9HZ09_9ZZZZ</name>
<sequence>TKIKGVPSSEICKCGSNLGLEGNKLPGMTWNMLVSMLEADWHGTPFDKRKELEEIASE</sequence>
<proteinExistence type="predicted"/>
<protein>
    <submittedName>
        <fullName evidence="1">Uncharacterized protein</fullName>
    </submittedName>
</protein>